<reference evidence="2 3" key="1">
    <citation type="submission" date="2014-04" db="EMBL/GenBank/DDBJ databases">
        <authorList>
            <consortium name="DOE Joint Genome Institute"/>
            <person name="Kuo A."/>
            <person name="Tarkka M."/>
            <person name="Buscot F."/>
            <person name="Kohler A."/>
            <person name="Nagy L.G."/>
            <person name="Floudas D."/>
            <person name="Copeland A."/>
            <person name="Barry K.W."/>
            <person name="Cichocki N."/>
            <person name="Veneault-Fourrey C."/>
            <person name="LaButti K."/>
            <person name="Lindquist E.A."/>
            <person name="Lipzen A."/>
            <person name="Lundell T."/>
            <person name="Morin E."/>
            <person name="Murat C."/>
            <person name="Sun H."/>
            <person name="Tunlid A."/>
            <person name="Henrissat B."/>
            <person name="Grigoriev I.V."/>
            <person name="Hibbett D.S."/>
            <person name="Martin F."/>
            <person name="Nordberg H.P."/>
            <person name="Cantor M.N."/>
            <person name="Hua S.X."/>
        </authorList>
    </citation>
    <scope>NUCLEOTIDE SEQUENCE [LARGE SCALE GENOMIC DNA]</scope>
    <source>
        <strain evidence="2 3">F 1598</strain>
    </source>
</reference>
<evidence type="ECO:0000313" key="3">
    <source>
        <dbReference type="Proteomes" id="UP000054166"/>
    </source>
</evidence>
<dbReference type="AlphaFoldDB" id="A0A0C3EZ61"/>
<proteinExistence type="predicted"/>
<dbReference type="InParanoid" id="A0A0C3EZ61"/>
<evidence type="ECO:0000313" key="2">
    <source>
        <dbReference type="EMBL" id="KIM73006.1"/>
    </source>
</evidence>
<dbReference type="EMBL" id="KN833097">
    <property type="protein sequence ID" value="KIM73006.1"/>
    <property type="molecule type" value="Genomic_DNA"/>
</dbReference>
<dbReference type="OrthoDB" id="2610860at2759"/>
<feature type="region of interest" description="Disordered" evidence="1">
    <location>
        <begin position="39"/>
        <end position="62"/>
    </location>
</feature>
<accession>A0A0C3EZ61</accession>
<name>A0A0C3EZ61_PILCF</name>
<organism evidence="2 3">
    <name type="scientific">Piloderma croceum (strain F 1598)</name>
    <dbReference type="NCBI Taxonomy" id="765440"/>
    <lineage>
        <taxon>Eukaryota</taxon>
        <taxon>Fungi</taxon>
        <taxon>Dikarya</taxon>
        <taxon>Basidiomycota</taxon>
        <taxon>Agaricomycotina</taxon>
        <taxon>Agaricomycetes</taxon>
        <taxon>Agaricomycetidae</taxon>
        <taxon>Atheliales</taxon>
        <taxon>Atheliaceae</taxon>
        <taxon>Piloderma</taxon>
    </lineage>
</organism>
<keyword evidence="3" id="KW-1185">Reference proteome</keyword>
<sequence>MIVVLQFPLWYIRHDDDSDEDEDNDSDVDSMDELDLFRLDADEQNSEHGDEDGIGNTTTDSVGMIPDGSAADLYPDFVIIHLLAKSLPVVHPHFSHLGGVVITHQCCPVIMENKKAPS</sequence>
<reference evidence="3" key="2">
    <citation type="submission" date="2015-01" db="EMBL/GenBank/DDBJ databases">
        <title>Evolutionary Origins and Diversification of the Mycorrhizal Mutualists.</title>
        <authorList>
            <consortium name="DOE Joint Genome Institute"/>
            <consortium name="Mycorrhizal Genomics Consortium"/>
            <person name="Kohler A."/>
            <person name="Kuo A."/>
            <person name="Nagy L.G."/>
            <person name="Floudas D."/>
            <person name="Copeland A."/>
            <person name="Barry K.W."/>
            <person name="Cichocki N."/>
            <person name="Veneault-Fourrey C."/>
            <person name="LaButti K."/>
            <person name="Lindquist E.A."/>
            <person name="Lipzen A."/>
            <person name="Lundell T."/>
            <person name="Morin E."/>
            <person name="Murat C."/>
            <person name="Riley R."/>
            <person name="Ohm R."/>
            <person name="Sun H."/>
            <person name="Tunlid A."/>
            <person name="Henrissat B."/>
            <person name="Grigoriev I.V."/>
            <person name="Hibbett D.S."/>
            <person name="Martin F."/>
        </authorList>
    </citation>
    <scope>NUCLEOTIDE SEQUENCE [LARGE SCALE GENOMIC DNA]</scope>
    <source>
        <strain evidence="3">F 1598</strain>
    </source>
</reference>
<dbReference type="HOGENOM" id="CLU_2074062_0_0_1"/>
<protein>
    <submittedName>
        <fullName evidence="2">Uncharacterized protein</fullName>
    </submittedName>
</protein>
<feature type="compositionally biased region" description="Basic and acidic residues" evidence="1">
    <location>
        <begin position="39"/>
        <end position="48"/>
    </location>
</feature>
<gene>
    <name evidence="2" type="ORF">PILCRDRAFT_15614</name>
</gene>
<dbReference type="Proteomes" id="UP000054166">
    <property type="component" value="Unassembled WGS sequence"/>
</dbReference>
<evidence type="ECO:0000256" key="1">
    <source>
        <dbReference type="SAM" id="MobiDB-lite"/>
    </source>
</evidence>